<feature type="compositionally biased region" description="Basic and acidic residues" evidence="2">
    <location>
        <begin position="39"/>
        <end position="56"/>
    </location>
</feature>
<protein>
    <submittedName>
        <fullName evidence="3">Uncharacterized protein</fullName>
    </submittedName>
</protein>
<feature type="region of interest" description="Disordered" evidence="2">
    <location>
        <begin position="100"/>
        <end position="168"/>
    </location>
</feature>
<comment type="caution">
    <text evidence="3">The sequence shown here is derived from an EMBL/GenBank/DDBJ whole genome shotgun (WGS) entry which is preliminary data.</text>
</comment>
<evidence type="ECO:0000313" key="4">
    <source>
        <dbReference type="Proteomes" id="UP001218218"/>
    </source>
</evidence>
<evidence type="ECO:0000313" key="3">
    <source>
        <dbReference type="EMBL" id="KAJ7347113.1"/>
    </source>
</evidence>
<feature type="region of interest" description="Disordered" evidence="2">
    <location>
        <begin position="1"/>
        <end position="86"/>
    </location>
</feature>
<name>A0AAD7ESI7_9AGAR</name>
<feature type="coiled-coil region" evidence="1">
    <location>
        <begin position="225"/>
        <end position="291"/>
    </location>
</feature>
<feature type="coiled-coil region" evidence="1">
    <location>
        <begin position="350"/>
        <end position="423"/>
    </location>
</feature>
<keyword evidence="1" id="KW-0175">Coiled coil</keyword>
<dbReference type="EMBL" id="JARIHO010000020">
    <property type="protein sequence ID" value="KAJ7347113.1"/>
    <property type="molecule type" value="Genomic_DNA"/>
</dbReference>
<organism evidence="3 4">
    <name type="scientific">Mycena albidolilacea</name>
    <dbReference type="NCBI Taxonomy" id="1033008"/>
    <lineage>
        <taxon>Eukaryota</taxon>
        <taxon>Fungi</taxon>
        <taxon>Dikarya</taxon>
        <taxon>Basidiomycota</taxon>
        <taxon>Agaricomycotina</taxon>
        <taxon>Agaricomycetes</taxon>
        <taxon>Agaricomycetidae</taxon>
        <taxon>Agaricales</taxon>
        <taxon>Marasmiineae</taxon>
        <taxon>Mycenaceae</taxon>
        <taxon>Mycena</taxon>
    </lineage>
</organism>
<feature type="compositionally biased region" description="Low complexity" evidence="2">
    <location>
        <begin position="148"/>
        <end position="157"/>
    </location>
</feature>
<proteinExistence type="predicted"/>
<gene>
    <name evidence="3" type="ORF">DFH08DRAFT_937417</name>
</gene>
<feature type="compositionally biased region" description="Polar residues" evidence="2">
    <location>
        <begin position="57"/>
        <end position="75"/>
    </location>
</feature>
<reference evidence="3" key="1">
    <citation type="submission" date="2023-03" db="EMBL/GenBank/DDBJ databases">
        <title>Massive genome expansion in bonnet fungi (Mycena s.s.) driven by repeated elements and novel gene families across ecological guilds.</title>
        <authorList>
            <consortium name="Lawrence Berkeley National Laboratory"/>
            <person name="Harder C.B."/>
            <person name="Miyauchi S."/>
            <person name="Viragh M."/>
            <person name="Kuo A."/>
            <person name="Thoen E."/>
            <person name="Andreopoulos B."/>
            <person name="Lu D."/>
            <person name="Skrede I."/>
            <person name="Drula E."/>
            <person name="Henrissat B."/>
            <person name="Morin E."/>
            <person name="Kohler A."/>
            <person name="Barry K."/>
            <person name="LaButti K."/>
            <person name="Morin E."/>
            <person name="Salamov A."/>
            <person name="Lipzen A."/>
            <person name="Mereny Z."/>
            <person name="Hegedus B."/>
            <person name="Baldrian P."/>
            <person name="Stursova M."/>
            <person name="Weitz H."/>
            <person name="Taylor A."/>
            <person name="Grigoriev I.V."/>
            <person name="Nagy L.G."/>
            <person name="Martin F."/>
            <person name="Kauserud H."/>
        </authorList>
    </citation>
    <scope>NUCLEOTIDE SEQUENCE</scope>
    <source>
        <strain evidence="3">CBHHK002</strain>
    </source>
</reference>
<feature type="compositionally biased region" description="Polar residues" evidence="2">
    <location>
        <begin position="15"/>
        <end position="29"/>
    </location>
</feature>
<evidence type="ECO:0000256" key="2">
    <source>
        <dbReference type="SAM" id="MobiDB-lite"/>
    </source>
</evidence>
<sequence>MLQRPTNLRKPFAFIQTQSRNNTENNCVPSGSHGFSDAESSRRHVEPLRMKQEPNDHNGNTVFSNARNHQQQPSLIPQPRNETKTQSNKLRAFTMMAPTPSYDRQHADTSRLPFDAPQYVSSPKASFKVPESHRHSSLNPSQERPRSRSVSRSRSPSLQIDQDFDPEDADLSQLMTKRMREAKIIKSKLAEQRLATATLESRLSAQTAASESAELALKKHISELEAREASRMAKAEEELRVARAQSEDAAQKLQEANIRLSDMRATAKSSLDQIRNNYAALQAHLTGLKSDYDVSQDALRSLSDEVVELRRIATDSINGIAASETLGRSAETRALIDGLQSDRASAHQVIDMLRDKLHLLSAQVVEAKERIAELEAMREGKIERVETKVEELAERLVNKEEESARKLANMETLEARLHETNERWTKLLSKLTDQLYPP</sequence>
<accession>A0AAD7ESI7</accession>
<evidence type="ECO:0000256" key="1">
    <source>
        <dbReference type="SAM" id="Coils"/>
    </source>
</evidence>
<dbReference type="Proteomes" id="UP001218218">
    <property type="component" value="Unassembled WGS sequence"/>
</dbReference>
<keyword evidence="4" id="KW-1185">Reference proteome</keyword>
<dbReference type="AlphaFoldDB" id="A0AAD7ESI7"/>